<comment type="caution">
    <text evidence="3">The sequence shown here is derived from an EMBL/GenBank/DDBJ whole genome shotgun (WGS) entry which is preliminary data.</text>
</comment>
<name>A0A7K3VXL8_9ACTN</name>
<protein>
    <submittedName>
        <fullName evidence="3">Uncharacterized protein</fullName>
    </submittedName>
</protein>
<keyword evidence="2" id="KW-0812">Transmembrane</keyword>
<evidence type="ECO:0000313" key="4">
    <source>
        <dbReference type="Proteomes" id="UP000470246"/>
    </source>
</evidence>
<feature type="region of interest" description="Disordered" evidence="1">
    <location>
        <begin position="65"/>
        <end position="96"/>
    </location>
</feature>
<dbReference type="AlphaFoldDB" id="A0A7K3VXL8"/>
<keyword evidence="4" id="KW-1185">Reference proteome</keyword>
<reference evidence="3 4" key="1">
    <citation type="submission" date="2020-02" db="EMBL/GenBank/DDBJ databases">
        <title>Geodermatophilus sabuli CPCC 205279 I12A-02694.</title>
        <authorList>
            <person name="Jiang Z."/>
        </authorList>
    </citation>
    <scope>NUCLEOTIDE SEQUENCE [LARGE SCALE GENOMIC DNA]</scope>
    <source>
        <strain evidence="3 4">I12A-02694</strain>
    </source>
</reference>
<keyword evidence="2" id="KW-1133">Transmembrane helix</keyword>
<feature type="compositionally biased region" description="Basic and acidic residues" evidence="1">
    <location>
        <begin position="65"/>
        <end position="82"/>
    </location>
</feature>
<feature type="transmembrane region" description="Helical" evidence="2">
    <location>
        <begin position="27"/>
        <end position="45"/>
    </location>
</feature>
<keyword evidence="2" id="KW-0472">Membrane</keyword>
<dbReference type="Proteomes" id="UP000470246">
    <property type="component" value="Unassembled WGS sequence"/>
</dbReference>
<evidence type="ECO:0000256" key="2">
    <source>
        <dbReference type="SAM" id="Phobius"/>
    </source>
</evidence>
<gene>
    <name evidence="3" type="ORF">GCU56_04375</name>
</gene>
<sequence length="96" mass="10935">MARRLIGWGAVWAAGSAAAFVLLDPILAAFLAILGLCVWGVAALASDWDRHSSFEQRELDRARRRAERHERGRGARERDRARWAAHQQRRSDRSSR</sequence>
<proteinExistence type="predicted"/>
<dbReference type="RefSeq" id="WP_163480292.1">
    <property type="nucleotide sequence ID" value="NZ_JAAGWF010000005.1"/>
</dbReference>
<evidence type="ECO:0000256" key="1">
    <source>
        <dbReference type="SAM" id="MobiDB-lite"/>
    </source>
</evidence>
<evidence type="ECO:0000313" key="3">
    <source>
        <dbReference type="EMBL" id="NEK57108.1"/>
    </source>
</evidence>
<organism evidence="3 4">
    <name type="scientific">Geodermatophilus sabuli</name>
    <dbReference type="NCBI Taxonomy" id="1564158"/>
    <lineage>
        <taxon>Bacteria</taxon>
        <taxon>Bacillati</taxon>
        <taxon>Actinomycetota</taxon>
        <taxon>Actinomycetes</taxon>
        <taxon>Geodermatophilales</taxon>
        <taxon>Geodermatophilaceae</taxon>
        <taxon>Geodermatophilus</taxon>
    </lineage>
</organism>
<dbReference type="EMBL" id="JAAGWF010000005">
    <property type="protein sequence ID" value="NEK57108.1"/>
    <property type="molecule type" value="Genomic_DNA"/>
</dbReference>
<accession>A0A7K3VXL8</accession>